<dbReference type="InterPro" id="IPR027417">
    <property type="entry name" value="P-loop_NTPase"/>
</dbReference>
<evidence type="ECO:0000256" key="1">
    <source>
        <dbReference type="ARBA" id="ARBA00022741"/>
    </source>
</evidence>
<dbReference type="InterPro" id="IPR011545">
    <property type="entry name" value="DEAD/DEAH_box_helicase_dom"/>
</dbReference>
<dbReference type="CDD" id="cd17956">
    <property type="entry name" value="DEADc_DDX51"/>
    <property type="match status" value="1"/>
</dbReference>
<keyword evidence="2 4" id="KW-0378">Hydrolase</keyword>
<dbReference type="GO" id="GO:0003723">
    <property type="term" value="F:RNA binding"/>
    <property type="evidence" value="ECO:0007669"/>
    <property type="project" value="UniProtKB-UniRule"/>
</dbReference>
<proteinExistence type="inferred from homology"/>
<feature type="compositionally biased region" description="Basic and acidic residues" evidence="6">
    <location>
        <begin position="62"/>
        <end position="72"/>
    </location>
</feature>
<comment type="domain">
    <text evidence="5">The Q motif is unique to and characteristic of the DEAD box family of RNA helicases and controls ATP binding and hydrolysis.</text>
</comment>
<accession>A0AAD6FBI8</accession>
<comment type="function">
    <text evidence="5">RNA helicase.</text>
</comment>
<keyword evidence="3 4" id="KW-0067">ATP-binding</keyword>
<keyword evidence="9" id="KW-1185">Reference proteome</keyword>
<evidence type="ECO:0000256" key="3">
    <source>
        <dbReference type="ARBA" id="ARBA00022840"/>
    </source>
</evidence>
<comment type="similarity">
    <text evidence="4">Belongs to the DEAD box helicase family.</text>
</comment>
<evidence type="ECO:0000256" key="5">
    <source>
        <dbReference type="RuleBase" id="RU365068"/>
    </source>
</evidence>
<keyword evidence="4" id="KW-0347">Helicase</keyword>
<evidence type="ECO:0000313" key="8">
    <source>
        <dbReference type="EMBL" id="KAJ4928844.1"/>
    </source>
</evidence>
<evidence type="ECO:0000256" key="2">
    <source>
        <dbReference type="ARBA" id="ARBA00022801"/>
    </source>
</evidence>
<gene>
    <name evidence="8" type="ORF">JOQ06_004468</name>
</gene>
<evidence type="ECO:0000259" key="7">
    <source>
        <dbReference type="PROSITE" id="PS51192"/>
    </source>
</evidence>
<dbReference type="InterPro" id="IPR000629">
    <property type="entry name" value="RNA-helicase_DEAD-box_CS"/>
</dbReference>
<name>A0AAD6FBI8_9TELE</name>
<dbReference type="PROSITE" id="PS00039">
    <property type="entry name" value="DEAD_ATP_HELICASE"/>
    <property type="match status" value="1"/>
</dbReference>
<comment type="catalytic activity">
    <reaction evidence="5">
        <text>ATP + H2O = ADP + phosphate + H(+)</text>
        <dbReference type="Rhea" id="RHEA:13065"/>
        <dbReference type="ChEBI" id="CHEBI:15377"/>
        <dbReference type="ChEBI" id="CHEBI:15378"/>
        <dbReference type="ChEBI" id="CHEBI:30616"/>
        <dbReference type="ChEBI" id="CHEBI:43474"/>
        <dbReference type="ChEBI" id="CHEBI:456216"/>
        <dbReference type="EC" id="3.6.4.13"/>
    </reaction>
</comment>
<dbReference type="PROSITE" id="PS51192">
    <property type="entry name" value="HELICASE_ATP_BIND_1"/>
    <property type="match status" value="1"/>
</dbReference>
<feature type="region of interest" description="Disordered" evidence="6">
    <location>
        <begin position="1"/>
        <end position="161"/>
    </location>
</feature>
<feature type="compositionally biased region" description="Basic and acidic residues" evidence="6">
    <location>
        <begin position="43"/>
        <end position="55"/>
    </location>
</feature>
<dbReference type="SUPFAM" id="SSF52540">
    <property type="entry name" value="P-loop containing nucleoside triphosphate hydrolases"/>
    <property type="match status" value="1"/>
</dbReference>
<dbReference type="AlphaFoldDB" id="A0AAD6FBI8"/>
<dbReference type="Proteomes" id="UP001219934">
    <property type="component" value="Unassembled WGS sequence"/>
</dbReference>
<reference evidence="8" key="1">
    <citation type="submission" date="2022-11" db="EMBL/GenBank/DDBJ databases">
        <title>Chromosome-level genome of Pogonophryne albipinna.</title>
        <authorList>
            <person name="Jo E."/>
        </authorList>
    </citation>
    <scope>NUCLEOTIDE SEQUENCE</scope>
    <source>
        <strain evidence="8">SGF0006</strain>
        <tissue evidence="8">Muscle</tissue>
    </source>
</reference>
<evidence type="ECO:0000313" key="9">
    <source>
        <dbReference type="Proteomes" id="UP001219934"/>
    </source>
</evidence>
<dbReference type="PANTHER" id="PTHR24031">
    <property type="entry name" value="RNA HELICASE"/>
    <property type="match status" value="1"/>
</dbReference>
<dbReference type="GO" id="GO:0016787">
    <property type="term" value="F:hydrolase activity"/>
    <property type="evidence" value="ECO:0007669"/>
    <property type="project" value="UniProtKB-KW"/>
</dbReference>
<evidence type="ECO:0000256" key="6">
    <source>
        <dbReference type="SAM" id="MobiDB-lite"/>
    </source>
</evidence>
<sequence>MCPHRYLGEEENGSISKESRSQALLAKLQQKAKEKQRQSLTEETQKPPKERTQKDVKKKRKADKDSSQEPEHNKKRKSEAAAVIVSEKDNHNEPVEEEEKKKQMSANEKRKKKDQSGISVKSLPDTPVTGTAGLEETGGGEEKTETENIAPEQTAEKTPAPTGFTVLGGFDNKPVQKWLAQPDVIHRDIKGNLVNISEIHGLSALLVKKLQNNGIQNFFPVQAEVIPAVLESAQQGLLIGRGGYKPRDICVSAPTGSGKTLAFVIPVIQVLVEWVVCEVRALAVLPTKELAQQVCKVFASYAEGTSLKVVMLAGQKSFAAEQSCLSELRGGMRRSLADIVVATPGRLVDHINKNSSFSLEHLRFLIIDEADRMIDSMHQSWLSQVVKAVYRPGSGQEAMSIFRRAEPAHVTAARQEKNY</sequence>
<organism evidence="8 9">
    <name type="scientific">Pogonophryne albipinna</name>
    <dbReference type="NCBI Taxonomy" id="1090488"/>
    <lineage>
        <taxon>Eukaryota</taxon>
        <taxon>Metazoa</taxon>
        <taxon>Chordata</taxon>
        <taxon>Craniata</taxon>
        <taxon>Vertebrata</taxon>
        <taxon>Euteleostomi</taxon>
        <taxon>Actinopterygii</taxon>
        <taxon>Neopterygii</taxon>
        <taxon>Teleostei</taxon>
        <taxon>Neoteleostei</taxon>
        <taxon>Acanthomorphata</taxon>
        <taxon>Eupercaria</taxon>
        <taxon>Perciformes</taxon>
        <taxon>Notothenioidei</taxon>
        <taxon>Pogonophryne</taxon>
    </lineage>
</organism>
<evidence type="ECO:0000256" key="4">
    <source>
        <dbReference type="RuleBase" id="RU000492"/>
    </source>
</evidence>
<feature type="compositionally biased region" description="Basic and acidic residues" evidence="6">
    <location>
        <begin position="86"/>
        <end position="102"/>
    </location>
</feature>
<feature type="domain" description="Helicase ATP-binding" evidence="7">
    <location>
        <begin position="240"/>
        <end position="419"/>
    </location>
</feature>
<protein>
    <recommendedName>
        <fullName evidence="5">ATP-dependent RNA helicase</fullName>
        <ecNumber evidence="5">3.6.4.13</ecNumber>
    </recommendedName>
</protein>
<dbReference type="Pfam" id="PF00270">
    <property type="entry name" value="DEAD"/>
    <property type="match status" value="1"/>
</dbReference>
<keyword evidence="5" id="KW-0694">RNA-binding</keyword>
<dbReference type="EMBL" id="JAPTMU010000017">
    <property type="protein sequence ID" value="KAJ4928844.1"/>
    <property type="molecule type" value="Genomic_DNA"/>
</dbReference>
<dbReference type="InterPro" id="IPR014001">
    <property type="entry name" value="Helicase_ATP-bd"/>
</dbReference>
<dbReference type="SMART" id="SM00487">
    <property type="entry name" value="DEXDc"/>
    <property type="match status" value="1"/>
</dbReference>
<dbReference type="GO" id="GO:0003724">
    <property type="term" value="F:RNA helicase activity"/>
    <property type="evidence" value="ECO:0007669"/>
    <property type="project" value="UniProtKB-EC"/>
</dbReference>
<comment type="caution">
    <text evidence="8">The sequence shown here is derived from an EMBL/GenBank/DDBJ whole genome shotgun (WGS) entry which is preliminary data.</text>
</comment>
<keyword evidence="1 4" id="KW-0547">Nucleotide-binding</keyword>
<dbReference type="EC" id="3.6.4.13" evidence="5"/>
<dbReference type="Gene3D" id="3.40.50.300">
    <property type="entry name" value="P-loop containing nucleotide triphosphate hydrolases"/>
    <property type="match status" value="1"/>
</dbReference>
<dbReference type="GO" id="GO:0005524">
    <property type="term" value="F:ATP binding"/>
    <property type="evidence" value="ECO:0007669"/>
    <property type="project" value="UniProtKB-UniRule"/>
</dbReference>